<accession>A0A9J5WDU4</accession>
<dbReference type="OrthoDB" id="10613386at2759"/>
<dbReference type="AlphaFoldDB" id="A0A9J5WDU4"/>
<proteinExistence type="predicted"/>
<evidence type="ECO:0000313" key="2">
    <source>
        <dbReference type="Proteomes" id="UP000824120"/>
    </source>
</evidence>
<dbReference type="Proteomes" id="UP000824120">
    <property type="component" value="Chromosome 12"/>
</dbReference>
<protein>
    <submittedName>
        <fullName evidence="1">Uncharacterized protein</fullName>
    </submittedName>
</protein>
<dbReference type="EMBL" id="JACXVP010000012">
    <property type="protein sequence ID" value="KAG5573054.1"/>
    <property type="molecule type" value="Genomic_DNA"/>
</dbReference>
<organism evidence="1 2">
    <name type="scientific">Solanum commersonii</name>
    <name type="common">Commerson's wild potato</name>
    <name type="synonym">Commerson's nightshade</name>
    <dbReference type="NCBI Taxonomy" id="4109"/>
    <lineage>
        <taxon>Eukaryota</taxon>
        <taxon>Viridiplantae</taxon>
        <taxon>Streptophyta</taxon>
        <taxon>Embryophyta</taxon>
        <taxon>Tracheophyta</taxon>
        <taxon>Spermatophyta</taxon>
        <taxon>Magnoliopsida</taxon>
        <taxon>eudicotyledons</taxon>
        <taxon>Gunneridae</taxon>
        <taxon>Pentapetalae</taxon>
        <taxon>asterids</taxon>
        <taxon>lamiids</taxon>
        <taxon>Solanales</taxon>
        <taxon>Solanaceae</taxon>
        <taxon>Solanoideae</taxon>
        <taxon>Solaneae</taxon>
        <taxon>Solanum</taxon>
    </lineage>
</organism>
<gene>
    <name evidence="1" type="ORF">H5410_062820</name>
</gene>
<evidence type="ECO:0000313" key="1">
    <source>
        <dbReference type="EMBL" id="KAG5573054.1"/>
    </source>
</evidence>
<reference evidence="1 2" key="1">
    <citation type="submission" date="2020-09" db="EMBL/GenBank/DDBJ databases">
        <title>De no assembly of potato wild relative species, Solanum commersonii.</title>
        <authorList>
            <person name="Cho K."/>
        </authorList>
    </citation>
    <scope>NUCLEOTIDE SEQUENCE [LARGE SCALE GENOMIC DNA]</scope>
    <source>
        <strain evidence="1">LZ3.2</strain>
        <tissue evidence="1">Leaf</tissue>
    </source>
</reference>
<name>A0A9J5WDU4_SOLCO</name>
<comment type="caution">
    <text evidence="1">The sequence shown here is derived from an EMBL/GenBank/DDBJ whole genome shotgun (WGS) entry which is preliminary data.</text>
</comment>
<sequence>MSSMTIIDLELVFINNFLNSELTQTITSNTSVATQVELNSVVKLVGVYSVDLRDVVVAISGEPVTDSMNDFENGETNLRWENYLKEALTECPYSHHRCQRCPYLLHRMQLLHYRVFGRENSVQLLHYRVFGRENSVQLLHYREGRLMSVL</sequence>
<keyword evidence="2" id="KW-1185">Reference proteome</keyword>